<dbReference type="PANTHER" id="PTHR11157">
    <property type="entry name" value="FATTY ACID ACYL TRANSFERASE-RELATED"/>
    <property type="match status" value="1"/>
</dbReference>
<dbReference type="GO" id="GO:0030148">
    <property type="term" value="P:sphingolipid biosynthetic process"/>
    <property type="evidence" value="ECO:0007669"/>
    <property type="project" value="TreeGrafter"/>
</dbReference>
<feature type="transmembrane region" description="Helical" evidence="10">
    <location>
        <begin position="205"/>
        <end position="226"/>
    </location>
</feature>
<feature type="transmembrane region" description="Helical" evidence="10">
    <location>
        <begin position="238"/>
        <end position="255"/>
    </location>
</feature>
<dbReference type="GO" id="GO:0034626">
    <property type="term" value="P:fatty acid elongation, polyunsaturated fatty acid"/>
    <property type="evidence" value="ECO:0007669"/>
    <property type="project" value="TreeGrafter"/>
</dbReference>
<evidence type="ECO:0000256" key="2">
    <source>
        <dbReference type="ARBA" id="ARBA00022516"/>
    </source>
</evidence>
<feature type="transmembrane region" description="Helical" evidence="10">
    <location>
        <begin position="69"/>
        <end position="92"/>
    </location>
</feature>
<feature type="transmembrane region" description="Helical" evidence="10">
    <location>
        <begin position="173"/>
        <end position="193"/>
    </location>
</feature>
<sequence>MTITSWLQIKEWRRLYQETMELKDPRFDGYPLMDSPLPMLSIVTLYLICICFGSLWMRRRGGFELKKVILTYNCFMVLLSLYLFSWMIFYVWRFGFSLVCTHWITYELEEDFPFAETSVFIVLYSKVIELMDTMFFILRKHFRQLTFLHVYHHALTIIILWLGLRFLPRGPVILFPLLNTFVHTLMYTYYALTTLGYNMSRWKKYVTMIQIAQQTMFLIACLLYQINDCRYVKTLGKFAVVYVFSLLVLFFNFYVKSYIRGDRHIEHNSKEVMKRKDE</sequence>
<dbReference type="EC" id="2.3.1.199" evidence="10"/>
<evidence type="ECO:0000256" key="9">
    <source>
        <dbReference type="ARBA" id="ARBA00023160"/>
    </source>
</evidence>
<evidence type="ECO:0000256" key="7">
    <source>
        <dbReference type="ARBA" id="ARBA00023098"/>
    </source>
</evidence>
<comment type="caution">
    <text evidence="11">The sequence shown here is derived from an EMBL/GenBank/DDBJ whole genome shotgun (WGS) entry which is preliminary data.</text>
</comment>
<evidence type="ECO:0000256" key="3">
    <source>
        <dbReference type="ARBA" id="ARBA00022679"/>
    </source>
</evidence>
<evidence type="ECO:0000256" key="6">
    <source>
        <dbReference type="ARBA" id="ARBA00022989"/>
    </source>
</evidence>
<dbReference type="GO" id="GO:0019367">
    <property type="term" value="P:fatty acid elongation, saturated fatty acid"/>
    <property type="evidence" value="ECO:0007669"/>
    <property type="project" value="TreeGrafter"/>
</dbReference>
<keyword evidence="8 10" id="KW-0472">Membrane</keyword>
<dbReference type="GO" id="GO:0042761">
    <property type="term" value="P:very long-chain fatty acid biosynthetic process"/>
    <property type="evidence" value="ECO:0007669"/>
    <property type="project" value="TreeGrafter"/>
</dbReference>
<gene>
    <name evidence="11" type="ORF">Bpfe_018400</name>
</gene>
<dbReference type="GO" id="GO:0034625">
    <property type="term" value="P:fatty acid elongation, monounsaturated fatty acid"/>
    <property type="evidence" value="ECO:0007669"/>
    <property type="project" value="TreeGrafter"/>
</dbReference>
<evidence type="ECO:0000256" key="8">
    <source>
        <dbReference type="ARBA" id="ARBA00023136"/>
    </source>
</evidence>
<dbReference type="GO" id="GO:0009922">
    <property type="term" value="F:fatty acid elongase activity"/>
    <property type="evidence" value="ECO:0007669"/>
    <property type="project" value="UniProtKB-EC"/>
</dbReference>
<dbReference type="PANTHER" id="PTHR11157:SF126">
    <property type="entry name" value="ELONGATION OF VERY LONG CHAIN FATTY ACIDS PROTEIN"/>
    <property type="match status" value="1"/>
</dbReference>
<comment type="similarity">
    <text evidence="10">Belongs to the ELO family.</text>
</comment>
<dbReference type="GO" id="GO:0005789">
    <property type="term" value="C:endoplasmic reticulum membrane"/>
    <property type="evidence" value="ECO:0007669"/>
    <property type="project" value="TreeGrafter"/>
</dbReference>
<keyword evidence="12" id="KW-1185">Reference proteome</keyword>
<evidence type="ECO:0000256" key="5">
    <source>
        <dbReference type="ARBA" id="ARBA00022832"/>
    </source>
</evidence>
<name>A0AAD8F5J1_BIOPF</name>
<proteinExistence type="inferred from homology"/>
<dbReference type="PROSITE" id="PS01188">
    <property type="entry name" value="ELO"/>
    <property type="match status" value="1"/>
</dbReference>
<dbReference type="Proteomes" id="UP001233172">
    <property type="component" value="Unassembled WGS sequence"/>
</dbReference>
<dbReference type="EMBL" id="JASAOG010000097">
    <property type="protein sequence ID" value="KAK0052070.1"/>
    <property type="molecule type" value="Genomic_DNA"/>
</dbReference>
<dbReference type="InterPro" id="IPR030457">
    <property type="entry name" value="ELO_CS"/>
</dbReference>
<reference evidence="11" key="1">
    <citation type="journal article" date="2023" name="PLoS Negl. Trop. Dis.">
        <title>A genome sequence for Biomphalaria pfeifferi, the major vector snail for the human-infecting parasite Schistosoma mansoni.</title>
        <authorList>
            <person name="Bu L."/>
            <person name="Lu L."/>
            <person name="Laidemitt M.R."/>
            <person name="Zhang S.M."/>
            <person name="Mutuku M."/>
            <person name="Mkoji G."/>
            <person name="Steinauer M."/>
            <person name="Loker E.S."/>
        </authorList>
    </citation>
    <scope>NUCLEOTIDE SEQUENCE</scope>
    <source>
        <strain evidence="11">KasaAsao</strain>
    </source>
</reference>
<evidence type="ECO:0000313" key="11">
    <source>
        <dbReference type="EMBL" id="KAK0052070.1"/>
    </source>
</evidence>
<reference evidence="11" key="2">
    <citation type="submission" date="2023-04" db="EMBL/GenBank/DDBJ databases">
        <authorList>
            <person name="Bu L."/>
            <person name="Lu L."/>
            <person name="Laidemitt M.R."/>
            <person name="Zhang S.M."/>
            <person name="Mutuku M."/>
            <person name="Mkoji G."/>
            <person name="Steinauer M."/>
            <person name="Loker E.S."/>
        </authorList>
    </citation>
    <scope>NUCLEOTIDE SEQUENCE</scope>
    <source>
        <strain evidence="11">KasaAsao</strain>
        <tissue evidence="11">Whole Snail</tissue>
    </source>
</reference>
<protein>
    <recommendedName>
        <fullName evidence="10">Elongation of very long chain fatty acids protein</fullName>
        <ecNumber evidence="10">2.3.1.199</ecNumber>
    </recommendedName>
    <alternativeName>
        <fullName evidence="10">Very-long-chain 3-oxoacyl-CoA synthase</fullName>
    </alternativeName>
</protein>
<evidence type="ECO:0000256" key="10">
    <source>
        <dbReference type="RuleBase" id="RU361115"/>
    </source>
</evidence>
<keyword evidence="7 10" id="KW-0443">Lipid metabolism</keyword>
<evidence type="ECO:0000256" key="4">
    <source>
        <dbReference type="ARBA" id="ARBA00022692"/>
    </source>
</evidence>
<keyword evidence="5 10" id="KW-0276">Fatty acid metabolism</keyword>
<dbReference type="Pfam" id="PF01151">
    <property type="entry name" value="ELO"/>
    <property type="match status" value="1"/>
</dbReference>
<dbReference type="InterPro" id="IPR002076">
    <property type="entry name" value="ELO_fam"/>
</dbReference>
<feature type="transmembrane region" description="Helical" evidence="10">
    <location>
        <begin position="150"/>
        <end position="167"/>
    </location>
</feature>
<keyword evidence="3 10" id="KW-0808">Transferase</keyword>
<evidence type="ECO:0000313" key="12">
    <source>
        <dbReference type="Proteomes" id="UP001233172"/>
    </source>
</evidence>
<organism evidence="11 12">
    <name type="scientific">Biomphalaria pfeifferi</name>
    <name type="common">Bloodfluke planorb</name>
    <name type="synonym">Freshwater snail</name>
    <dbReference type="NCBI Taxonomy" id="112525"/>
    <lineage>
        <taxon>Eukaryota</taxon>
        <taxon>Metazoa</taxon>
        <taxon>Spiralia</taxon>
        <taxon>Lophotrochozoa</taxon>
        <taxon>Mollusca</taxon>
        <taxon>Gastropoda</taxon>
        <taxon>Heterobranchia</taxon>
        <taxon>Euthyneura</taxon>
        <taxon>Panpulmonata</taxon>
        <taxon>Hygrophila</taxon>
        <taxon>Lymnaeoidea</taxon>
        <taxon>Planorbidae</taxon>
        <taxon>Biomphalaria</taxon>
    </lineage>
</organism>
<keyword evidence="2 10" id="KW-0444">Lipid biosynthesis</keyword>
<feature type="transmembrane region" description="Helical" evidence="10">
    <location>
        <begin position="37"/>
        <end position="57"/>
    </location>
</feature>
<dbReference type="AlphaFoldDB" id="A0AAD8F5J1"/>
<keyword evidence="4 10" id="KW-0812">Transmembrane</keyword>
<accession>A0AAD8F5J1</accession>
<keyword evidence="6 10" id="KW-1133">Transmembrane helix</keyword>
<feature type="transmembrane region" description="Helical" evidence="10">
    <location>
        <begin position="112"/>
        <end position="138"/>
    </location>
</feature>
<evidence type="ECO:0000256" key="1">
    <source>
        <dbReference type="ARBA" id="ARBA00004141"/>
    </source>
</evidence>
<keyword evidence="9 10" id="KW-0275">Fatty acid biosynthesis</keyword>
<comment type="subcellular location">
    <subcellularLocation>
        <location evidence="1">Membrane</location>
        <topology evidence="1">Multi-pass membrane protein</topology>
    </subcellularLocation>
</comment>
<comment type="catalytic activity">
    <reaction evidence="10">
        <text>a very-long-chain acyl-CoA + malonyl-CoA + H(+) = a very-long-chain 3-oxoacyl-CoA + CO2 + CoA</text>
        <dbReference type="Rhea" id="RHEA:32727"/>
        <dbReference type="ChEBI" id="CHEBI:15378"/>
        <dbReference type="ChEBI" id="CHEBI:16526"/>
        <dbReference type="ChEBI" id="CHEBI:57287"/>
        <dbReference type="ChEBI" id="CHEBI:57384"/>
        <dbReference type="ChEBI" id="CHEBI:90725"/>
        <dbReference type="ChEBI" id="CHEBI:90736"/>
        <dbReference type="EC" id="2.3.1.199"/>
    </reaction>
</comment>